<gene>
    <name evidence="1" type="ORF">ZC08_063</name>
</gene>
<evidence type="ECO:0000313" key="2">
    <source>
        <dbReference type="Proteomes" id="UP000225746"/>
    </source>
</evidence>
<keyword evidence="2" id="KW-1185">Reference proteome</keyword>
<dbReference type="EMBL" id="KU356691">
    <property type="protein sequence ID" value="AMD43502.1"/>
    <property type="molecule type" value="Genomic_DNA"/>
</dbReference>
<organism evidence="1 2">
    <name type="scientific">Pseudomonas phage ZC08</name>
    <dbReference type="NCBI Taxonomy" id="1622116"/>
    <lineage>
        <taxon>Viruses</taxon>
        <taxon>Duplodnaviria</taxon>
        <taxon>Heunggongvirae</taxon>
        <taxon>Uroviricota</taxon>
        <taxon>Caudoviricetes</taxon>
        <taxon>Schitoviridae</taxon>
        <taxon>Zicotriavirus</taxon>
        <taxon>Zicotriavirus ZC08</taxon>
    </lineage>
</organism>
<protein>
    <recommendedName>
        <fullName evidence="3">DUF2591 domain-containing protein</fullName>
    </recommendedName>
</protein>
<proteinExistence type="predicted"/>
<name>A0A1L2C9C3_9CAUD</name>
<accession>A0A1L2C9C3</accession>
<dbReference type="Proteomes" id="UP000225746">
    <property type="component" value="Segment"/>
</dbReference>
<evidence type="ECO:0000313" key="1">
    <source>
        <dbReference type="EMBL" id="AMD43502.1"/>
    </source>
</evidence>
<reference evidence="1 2" key="1">
    <citation type="journal article" date="2017" name="BMC Genomics">
        <title>Three novel Pseudomonas phages isolated from composting provide insights into the evolution and diversity of tailed phages.</title>
        <authorList>
            <person name="Amgarten D."/>
            <person name="Martins L.F."/>
            <person name="Lombardi K.C."/>
            <person name="Antunes L.P."/>
            <person name="de Souza A.P.S."/>
            <person name="Nicastro G.G."/>
            <person name="Kitajima E.W."/>
            <person name="Quaggio R.B."/>
            <person name="Upton C."/>
            <person name="Setubal J.C."/>
            <person name="da Silva A.M."/>
        </authorList>
    </citation>
    <scope>NUCLEOTIDE SEQUENCE [LARGE SCALE GENOMIC DNA]</scope>
</reference>
<dbReference type="InterPro" id="IPR019701">
    <property type="entry name" value="Phage_P22_NinX"/>
</dbReference>
<evidence type="ECO:0008006" key="3">
    <source>
        <dbReference type="Google" id="ProtNLM"/>
    </source>
</evidence>
<sequence length="125" mass="14042">MGSALDWAVIVAEHGKHDANNLSHIEHFKNIREGHSLHQQAHYSTNWSHGGPIIEREGIAIREIHPVSGENGYIFTRRWIAEMFRFPGGPRKAVAYGTTPLISAMRCYVTSRLGNEVEIPEELLG</sequence>
<dbReference type="Pfam" id="PF10765">
    <property type="entry name" value="Phage_P22_NinX"/>
    <property type="match status" value="1"/>
</dbReference>